<organism evidence="3 4">
    <name type="scientific">Chryseotalea sanaruensis</name>
    <dbReference type="NCBI Taxonomy" id="2482724"/>
    <lineage>
        <taxon>Bacteria</taxon>
        <taxon>Pseudomonadati</taxon>
        <taxon>Bacteroidota</taxon>
        <taxon>Cytophagia</taxon>
        <taxon>Cytophagales</taxon>
        <taxon>Chryseotaleaceae</taxon>
        <taxon>Chryseotalea</taxon>
    </lineage>
</organism>
<feature type="signal peptide" evidence="2">
    <location>
        <begin position="1"/>
        <end position="20"/>
    </location>
</feature>
<reference evidence="3 4" key="1">
    <citation type="submission" date="2018-11" db="EMBL/GenBank/DDBJ databases">
        <title>Chryseotalea sanarue gen. nov., sp., nov., a member of the family Cytophagaceae, isolated from a brackish lake in Hamamatsu Japan.</title>
        <authorList>
            <person name="Maejima Y."/>
            <person name="Iino T."/>
            <person name="Muraguchi Y."/>
            <person name="Fukuda K."/>
            <person name="Ohkuma M."/>
            <person name="Moriuchi R."/>
            <person name="Dohra H."/>
            <person name="Kimbara K."/>
            <person name="Shintani M."/>
        </authorList>
    </citation>
    <scope>NUCLEOTIDE SEQUENCE [LARGE SCALE GENOMIC DNA]</scope>
    <source>
        <strain evidence="3 4">Ys</strain>
    </source>
</reference>
<proteinExistence type="predicted"/>
<evidence type="ECO:0000313" key="4">
    <source>
        <dbReference type="Proteomes" id="UP000288227"/>
    </source>
</evidence>
<keyword evidence="1" id="KW-0472">Membrane</keyword>
<evidence type="ECO:0000313" key="3">
    <source>
        <dbReference type="EMBL" id="GCC50478.1"/>
    </source>
</evidence>
<keyword evidence="4" id="KW-1185">Reference proteome</keyword>
<gene>
    <name evidence="3" type="ORF">SanaruYs_06930</name>
</gene>
<keyword evidence="1" id="KW-0812">Transmembrane</keyword>
<sequence length="64" mass="6946">MNTPTFLTIVLVISCTSLFAQPGNPNKAPDQNAVPIQGEWIIVLIGGLLGVAKVLKYRRQAIQK</sequence>
<comment type="caution">
    <text evidence="3">The sequence shown here is derived from an EMBL/GenBank/DDBJ whole genome shotgun (WGS) entry which is preliminary data.</text>
</comment>
<feature type="chain" id="PRO_5019030513" description="PEP-CTERM sorting domain-containing protein" evidence="2">
    <location>
        <begin position="21"/>
        <end position="64"/>
    </location>
</feature>
<feature type="transmembrane region" description="Helical" evidence="1">
    <location>
        <begin position="36"/>
        <end position="55"/>
    </location>
</feature>
<evidence type="ECO:0000256" key="1">
    <source>
        <dbReference type="SAM" id="Phobius"/>
    </source>
</evidence>
<evidence type="ECO:0000256" key="2">
    <source>
        <dbReference type="SAM" id="SignalP"/>
    </source>
</evidence>
<keyword evidence="2" id="KW-0732">Signal</keyword>
<accession>A0A401U6B6</accession>
<name>A0A401U6B6_9BACT</name>
<protein>
    <recommendedName>
        <fullName evidence="5">PEP-CTERM sorting domain-containing protein</fullName>
    </recommendedName>
</protein>
<dbReference type="EMBL" id="BHXQ01000001">
    <property type="protein sequence ID" value="GCC50478.1"/>
    <property type="molecule type" value="Genomic_DNA"/>
</dbReference>
<dbReference type="RefSeq" id="WP_127121107.1">
    <property type="nucleotide sequence ID" value="NZ_BHXQ01000001.1"/>
</dbReference>
<evidence type="ECO:0008006" key="5">
    <source>
        <dbReference type="Google" id="ProtNLM"/>
    </source>
</evidence>
<keyword evidence="1" id="KW-1133">Transmembrane helix</keyword>
<dbReference type="AlphaFoldDB" id="A0A401U6B6"/>
<dbReference type="Proteomes" id="UP000288227">
    <property type="component" value="Unassembled WGS sequence"/>
</dbReference>